<sequence>MIPSYLLSGTIVLLATSLASAGPCRLSSIASSSTISIIETSLQSSETQTATEIITTRETSSTASVDTIQTDTTTTELSIATTAVETTTGMTSDAATTAAATTTTTAAEPLQTVKLVAIGSNDPSLSPAGGIGFSEIGTVTTDLQAINFSANPASTLVFTISELTGQVKVGNGPSEGKWAFYMKANIDYSAVFIVDAAYGRENGFAPVKCQAVNANGYQSFQCKYNDVQDAEFWTCASRLFLVKPGVDFTRRCPNAGTSYKVPVIQALEV</sequence>
<name>A0A9P7KME6_9HYPO</name>
<proteinExistence type="predicted"/>
<protein>
    <submittedName>
        <fullName evidence="2">Uncharacterized protein</fullName>
    </submittedName>
</protein>
<gene>
    <name evidence="2" type="ORF">KAF25_001882</name>
</gene>
<keyword evidence="1" id="KW-0732">Signal</keyword>
<organism evidence="2 3">
    <name type="scientific">Fusarium avenaceum</name>
    <dbReference type="NCBI Taxonomy" id="40199"/>
    <lineage>
        <taxon>Eukaryota</taxon>
        <taxon>Fungi</taxon>
        <taxon>Dikarya</taxon>
        <taxon>Ascomycota</taxon>
        <taxon>Pezizomycotina</taxon>
        <taxon>Sordariomycetes</taxon>
        <taxon>Hypocreomycetidae</taxon>
        <taxon>Hypocreales</taxon>
        <taxon>Nectriaceae</taxon>
        <taxon>Fusarium</taxon>
        <taxon>Fusarium tricinctum species complex</taxon>
    </lineage>
</organism>
<feature type="chain" id="PRO_5040482430" evidence="1">
    <location>
        <begin position="22"/>
        <end position="269"/>
    </location>
</feature>
<dbReference type="Proteomes" id="UP000782241">
    <property type="component" value="Unassembled WGS sequence"/>
</dbReference>
<feature type="signal peptide" evidence="1">
    <location>
        <begin position="1"/>
        <end position="21"/>
    </location>
</feature>
<reference evidence="2" key="1">
    <citation type="submission" date="2021-04" db="EMBL/GenBank/DDBJ databases">
        <title>Draft genome of Fusarium avenaceum strain F156N33, isolated from an atmospheric sample in Virginia.</title>
        <authorList>
            <person name="Yang S."/>
            <person name="Vinatzer B.A."/>
            <person name="Coleman J."/>
        </authorList>
    </citation>
    <scope>NUCLEOTIDE SEQUENCE</scope>
    <source>
        <strain evidence="2">F156N33</strain>
    </source>
</reference>
<evidence type="ECO:0000256" key="1">
    <source>
        <dbReference type="SAM" id="SignalP"/>
    </source>
</evidence>
<evidence type="ECO:0000313" key="3">
    <source>
        <dbReference type="Proteomes" id="UP000782241"/>
    </source>
</evidence>
<dbReference type="EMBL" id="JAGPUO010000035">
    <property type="protein sequence ID" value="KAG5655109.1"/>
    <property type="molecule type" value="Genomic_DNA"/>
</dbReference>
<comment type="caution">
    <text evidence="2">The sequence shown here is derived from an EMBL/GenBank/DDBJ whole genome shotgun (WGS) entry which is preliminary data.</text>
</comment>
<evidence type="ECO:0000313" key="2">
    <source>
        <dbReference type="EMBL" id="KAG5655109.1"/>
    </source>
</evidence>
<dbReference type="AlphaFoldDB" id="A0A9P7KME6"/>
<keyword evidence="3" id="KW-1185">Reference proteome</keyword>
<accession>A0A9P7KME6</accession>